<gene>
    <name evidence="1" type="ORF">LCGC14_2624720</name>
</gene>
<dbReference type="AlphaFoldDB" id="A0A0F9CD15"/>
<sequence length="50" mass="5774">MTDLRCKRCGKKVAELKYGEVSWICKRRVNGVTCDTFNKIVLDKELKVVV</sequence>
<dbReference type="EMBL" id="LAZR01044870">
    <property type="protein sequence ID" value="KKL03581.1"/>
    <property type="molecule type" value="Genomic_DNA"/>
</dbReference>
<accession>A0A0F9CD15</accession>
<reference evidence="1" key="1">
    <citation type="journal article" date="2015" name="Nature">
        <title>Complex archaea that bridge the gap between prokaryotes and eukaryotes.</title>
        <authorList>
            <person name="Spang A."/>
            <person name="Saw J.H."/>
            <person name="Jorgensen S.L."/>
            <person name="Zaremba-Niedzwiedzka K."/>
            <person name="Martijn J."/>
            <person name="Lind A.E."/>
            <person name="van Eijk R."/>
            <person name="Schleper C."/>
            <person name="Guy L."/>
            <person name="Ettema T.J."/>
        </authorList>
    </citation>
    <scope>NUCLEOTIDE SEQUENCE</scope>
</reference>
<proteinExistence type="predicted"/>
<name>A0A0F9CD15_9ZZZZ</name>
<comment type="caution">
    <text evidence="1">The sequence shown here is derived from an EMBL/GenBank/DDBJ whole genome shotgun (WGS) entry which is preliminary data.</text>
</comment>
<protein>
    <submittedName>
        <fullName evidence="1">Uncharacterized protein</fullName>
    </submittedName>
</protein>
<evidence type="ECO:0000313" key="1">
    <source>
        <dbReference type="EMBL" id="KKL03581.1"/>
    </source>
</evidence>
<organism evidence="1">
    <name type="scientific">marine sediment metagenome</name>
    <dbReference type="NCBI Taxonomy" id="412755"/>
    <lineage>
        <taxon>unclassified sequences</taxon>
        <taxon>metagenomes</taxon>
        <taxon>ecological metagenomes</taxon>
    </lineage>
</organism>